<protein>
    <submittedName>
        <fullName evidence="1">Uncharacterized protein</fullName>
    </submittedName>
</protein>
<proteinExistence type="predicted"/>
<dbReference type="KEGG" id="mno:Mnod_2959"/>
<dbReference type="Proteomes" id="UP000008207">
    <property type="component" value="Chromosome"/>
</dbReference>
<accession>B8II40</accession>
<organism evidence="1 2">
    <name type="scientific">Methylobacterium nodulans (strain LMG 21967 / CNCM I-2342 / ORS 2060)</name>
    <dbReference type="NCBI Taxonomy" id="460265"/>
    <lineage>
        <taxon>Bacteria</taxon>
        <taxon>Pseudomonadati</taxon>
        <taxon>Pseudomonadota</taxon>
        <taxon>Alphaproteobacteria</taxon>
        <taxon>Hyphomicrobiales</taxon>
        <taxon>Methylobacteriaceae</taxon>
        <taxon>Methylobacterium</taxon>
    </lineage>
</organism>
<dbReference type="EMBL" id="CP001349">
    <property type="protein sequence ID" value="ACL57909.1"/>
    <property type="molecule type" value="Genomic_DNA"/>
</dbReference>
<dbReference type="AlphaFoldDB" id="B8II40"/>
<dbReference type="STRING" id="460265.Mnod_2959"/>
<evidence type="ECO:0000313" key="2">
    <source>
        <dbReference type="Proteomes" id="UP000008207"/>
    </source>
</evidence>
<name>B8II40_METNO</name>
<gene>
    <name evidence="1" type="ordered locus">Mnod_2959</name>
</gene>
<evidence type="ECO:0000313" key="1">
    <source>
        <dbReference type="EMBL" id="ACL57909.1"/>
    </source>
</evidence>
<reference evidence="1 2" key="1">
    <citation type="submission" date="2009-01" db="EMBL/GenBank/DDBJ databases">
        <title>Complete sequence of chromosome of Methylobacterium nodulans ORS 2060.</title>
        <authorList>
            <consortium name="US DOE Joint Genome Institute"/>
            <person name="Lucas S."/>
            <person name="Copeland A."/>
            <person name="Lapidus A."/>
            <person name="Glavina del Rio T."/>
            <person name="Dalin E."/>
            <person name="Tice H."/>
            <person name="Bruce D."/>
            <person name="Goodwin L."/>
            <person name="Pitluck S."/>
            <person name="Sims D."/>
            <person name="Brettin T."/>
            <person name="Detter J.C."/>
            <person name="Han C."/>
            <person name="Larimer F."/>
            <person name="Land M."/>
            <person name="Hauser L."/>
            <person name="Kyrpides N."/>
            <person name="Ivanova N."/>
            <person name="Marx C.J."/>
            <person name="Richardson P."/>
        </authorList>
    </citation>
    <scope>NUCLEOTIDE SEQUENCE [LARGE SCALE GENOMIC DNA]</scope>
    <source>
        <strain evidence="2">LMG 21967 / CNCM I-2342 / ORS 2060</strain>
    </source>
</reference>
<sequence length="35" mass="4052">MLIRTAFSASVRRVTVRFVKRQGSGKSKPRLHPKR</sequence>
<keyword evidence="2" id="KW-1185">Reference proteome</keyword>
<dbReference type="HOGENOM" id="CLU_3365859_0_0_5"/>